<accession>A0A6G7VR46</accession>
<feature type="transmembrane region" description="Helical" evidence="1">
    <location>
        <begin position="117"/>
        <end position="135"/>
    </location>
</feature>
<reference evidence="2 3" key="1">
    <citation type="submission" date="2020-03" db="EMBL/GenBank/DDBJ databases">
        <title>Complete genome sequence of Monaibacterium sp. ALG8 with diverse plasmids.</title>
        <authorList>
            <person name="Sun C."/>
        </authorList>
    </citation>
    <scope>NUCLEOTIDE SEQUENCE [LARGE SCALE GENOMIC DNA]</scope>
    <source>
        <strain evidence="2 3">ALG8</strain>
        <plasmid evidence="2 3">unnamed3</plasmid>
    </source>
</reference>
<geneLocation type="plasmid" evidence="2 3">
    <name>unnamed3</name>
</geneLocation>
<name>A0A6G7VR46_9RHOB</name>
<feature type="transmembrane region" description="Helical" evidence="1">
    <location>
        <begin position="358"/>
        <end position="377"/>
    </location>
</feature>
<evidence type="ECO:0000256" key="1">
    <source>
        <dbReference type="SAM" id="Phobius"/>
    </source>
</evidence>
<keyword evidence="2" id="KW-0614">Plasmid</keyword>
<protein>
    <submittedName>
        <fullName evidence="2">Oligosaccharide repeat unit polymerase</fullName>
    </submittedName>
</protein>
<feature type="transmembrane region" description="Helical" evidence="1">
    <location>
        <begin position="155"/>
        <end position="178"/>
    </location>
</feature>
<keyword evidence="3" id="KW-1185">Reference proteome</keyword>
<feature type="transmembrane region" description="Helical" evidence="1">
    <location>
        <begin position="190"/>
        <end position="209"/>
    </location>
</feature>
<dbReference type="NCBIfam" id="TIGR04370">
    <property type="entry name" value="glyco_rpt_poly"/>
    <property type="match status" value="1"/>
</dbReference>
<feature type="transmembrane region" description="Helical" evidence="1">
    <location>
        <begin position="389"/>
        <end position="407"/>
    </location>
</feature>
<proteinExistence type="predicted"/>
<keyword evidence="1" id="KW-0812">Transmembrane</keyword>
<gene>
    <name evidence="2" type="ORF">G8E03_16045</name>
</gene>
<dbReference type="EMBL" id="CP049814">
    <property type="protein sequence ID" value="QIK42356.1"/>
    <property type="molecule type" value="Genomic_DNA"/>
</dbReference>
<feature type="transmembrane region" description="Helical" evidence="1">
    <location>
        <begin position="6"/>
        <end position="23"/>
    </location>
</feature>
<keyword evidence="1" id="KW-1133">Transmembrane helix</keyword>
<dbReference type="KEGG" id="mon:G8E03_16045"/>
<sequence length="443" mass="49684">MIFAIISFVLYSSILAFVGLKGVRYARPALIGTVVILTVLTFFRQVMYYFGLDQPYPQGFFNYTEWNLILKANLVCTVWIVVLYSAYVGFTPAAHLFTSLLPSGPGLKEKKPRGIKVVVLVPACFAIFGTIYLVLQSGSISQFLYDSKVGKDLKGLFVFQEAATLASILALYGFVVCLDKEKRGIRSITWGAFGYILIIVVSMIVNYVWGNRYNIALMAVSSVIVWHYCVSSLNFMKVLICAVLAMVVLEALRNLRGELVSSATGRTFSTYSNPWLSLSTALHFVEFDALMLALRDTGHMFDFRHGQDFINGLLSWIPRSIYPDKETFNIGPWFRRVYQPQIINGWPITTMGSWYVNAGYWGIFLGAALSGCVLRVFDLAFDGLRNDPWKAVIGICLAIFMFEGGVNTGFPQKVFLLILPLSWASFWIRMMNKAPEPASGPKR</sequence>
<dbReference type="Proteomes" id="UP000500791">
    <property type="component" value="Plasmid unnamed3"/>
</dbReference>
<feature type="transmembrane region" description="Helical" evidence="1">
    <location>
        <begin position="414"/>
        <end position="431"/>
    </location>
</feature>
<keyword evidence="1" id="KW-0472">Membrane</keyword>
<organism evidence="2 3">
    <name type="scientific">Pontivivens nitratireducens</name>
    <dbReference type="NCBI Taxonomy" id="2758038"/>
    <lineage>
        <taxon>Bacteria</taxon>
        <taxon>Pseudomonadati</taxon>
        <taxon>Pseudomonadota</taxon>
        <taxon>Alphaproteobacteria</taxon>
        <taxon>Rhodobacterales</taxon>
        <taxon>Paracoccaceae</taxon>
        <taxon>Pontivivens</taxon>
    </lineage>
</organism>
<feature type="transmembrane region" description="Helical" evidence="1">
    <location>
        <begin position="72"/>
        <end position="97"/>
    </location>
</feature>
<evidence type="ECO:0000313" key="3">
    <source>
        <dbReference type="Proteomes" id="UP000500791"/>
    </source>
</evidence>
<dbReference type="AlphaFoldDB" id="A0A6G7VR46"/>
<dbReference type="RefSeq" id="WP_166194960.1">
    <property type="nucleotide sequence ID" value="NZ_CP049814.1"/>
</dbReference>
<evidence type="ECO:0000313" key="2">
    <source>
        <dbReference type="EMBL" id="QIK42356.1"/>
    </source>
</evidence>
<feature type="transmembrane region" description="Helical" evidence="1">
    <location>
        <begin position="30"/>
        <end position="52"/>
    </location>
</feature>